<evidence type="ECO:0000313" key="1">
    <source>
        <dbReference type="EMBL" id="GGE59569.1"/>
    </source>
</evidence>
<organism evidence="1 2">
    <name type="scientific">Priestia taiwanensis</name>
    <dbReference type="NCBI Taxonomy" id="1347902"/>
    <lineage>
        <taxon>Bacteria</taxon>
        <taxon>Bacillati</taxon>
        <taxon>Bacillota</taxon>
        <taxon>Bacilli</taxon>
        <taxon>Bacillales</taxon>
        <taxon>Bacillaceae</taxon>
        <taxon>Priestia</taxon>
    </lineage>
</organism>
<comment type="caution">
    <text evidence="1">The sequence shown here is derived from an EMBL/GenBank/DDBJ whole genome shotgun (WGS) entry which is preliminary data.</text>
</comment>
<dbReference type="RefSeq" id="WP_188387074.1">
    <property type="nucleotide sequence ID" value="NZ_BMFK01000001.1"/>
</dbReference>
<gene>
    <name evidence="1" type="ORF">GCM10007140_07350</name>
</gene>
<keyword evidence="2" id="KW-1185">Reference proteome</keyword>
<protein>
    <submittedName>
        <fullName evidence="1">Uncharacterized protein</fullName>
    </submittedName>
</protein>
<dbReference type="EMBL" id="BMFK01000001">
    <property type="protein sequence ID" value="GGE59569.1"/>
    <property type="molecule type" value="Genomic_DNA"/>
</dbReference>
<name>A0A917ELU1_9BACI</name>
<dbReference type="AlphaFoldDB" id="A0A917ELU1"/>
<evidence type="ECO:0000313" key="2">
    <source>
        <dbReference type="Proteomes" id="UP000605259"/>
    </source>
</evidence>
<proteinExistence type="predicted"/>
<dbReference type="Proteomes" id="UP000605259">
    <property type="component" value="Unassembled WGS sequence"/>
</dbReference>
<reference evidence="1" key="2">
    <citation type="submission" date="2020-09" db="EMBL/GenBank/DDBJ databases">
        <authorList>
            <person name="Sun Q."/>
            <person name="Zhou Y."/>
        </authorList>
    </citation>
    <scope>NUCLEOTIDE SEQUENCE</scope>
    <source>
        <strain evidence="1">CGMCC 1.12698</strain>
    </source>
</reference>
<reference evidence="1" key="1">
    <citation type="journal article" date="2014" name="Int. J. Syst. Evol. Microbiol.">
        <title>Complete genome sequence of Corynebacterium casei LMG S-19264T (=DSM 44701T), isolated from a smear-ripened cheese.</title>
        <authorList>
            <consortium name="US DOE Joint Genome Institute (JGI-PGF)"/>
            <person name="Walter F."/>
            <person name="Albersmeier A."/>
            <person name="Kalinowski J."/>
            <person name="Ruckert C."/>
        </authorList>
    </citation>
    <scope>NUCLEOTIDE SEQUENCE</scope>
    <source>
        <strain evidence="1">CGMCC 1.12698</strain>
    </source>
</reference>
<sequence>MRKIVIAISLLAVICIGGYVFLNSAPPLPTVSVDGNRLEVRQGSYCWDGPINSRCVDSMAPPELMKHYDIQPVIVSPKSEVNIAFHSEPYESGGSVWFANGQTGNATIRDGVLVLPEEKGVYVYSVHGQWQKGSASYAFVVEVR</sequence>
<accession>A0A917ELU1</accession>